<dbReference type="PANTHER" id="PTHR18919">
    <property type="entry name" value="ACETYL-COA C-ACYLTRANSFERASE"/>
    <property type="match status" value="1"/>
</dbReference>
<sequence>AGAWQPEIVPIEVTKGKKTFTVDRDEEYTRVNFEKLPKLKPAFIKDGGTITAGNASTINDGAAAVVMTTVEGAKKHGLKPLARMLSYGDAATLPTEFAVAPSMVIPKVSQYQDLSVLGLFKKRHFDVLSMHLYPSMNCFSRGRRCEFEIQ</sequence>
<keyword evidence="2" id="KW-0808">Transferase</keyword>
<feature type="domain" description="Thiolase N-terminal" evidence="4">
    <location>
        <begin position="1"/>
        <end position="69"/>
    </location>
</feature>
<accession>A0A183U9J0</accession>
<organism evidence="6 7">
    <name type="scientific">Toxocara canis</name>
    <name type="common">Canine roundworm</name>
    <dbReference type="NCBI Taxonomy" id="6265"/>
    <lineage>
        <taxon>Eukaryota</taxon>
        <taxon>Metazoa</taxon>
        <taxon>Ecdysozoa</taxon>
        <taxon>Nematoda</taxon>
        <taxon>Chromadorea</taxon>
        <taxon>Rhabditida</taxon>
        <taxon>Spirurina</taxon>
        <taxon>Ascaridomorpha</taxon>
        <taxon>Ascaridoidea</taxon>
        <taxon>Toxocaridae</taxon>
        <taxon>Toxocara</taxon>
    </lineage>
</organism>
<evidence type="ECO:0000256" key="2">
    <source>
        <dbReference type="ARBA" id="ARBA00022679"/>
    </source>
</evidence>
<proteinExistence type="inferred from homology"/>
<dbReference type="SUPFAM" id="SSF53901">
    <property type="entry name" value="Thiolase-like"/>
    <property type="match status" value="1"/>
</dbReference>
<dbReference type="Proteomes" id="UP000050794">
    <property type="component" value="Unassembled WGS sequence"/>
</dbReference>
<evidence type="ECO:0000313" key="5">
    <source>
        <dbReference type="EMBL" id="VDM34350.1"/>
    </source>
</evidence>
<dbReference type="PANTHER" id="PTHR18919:SF156">
    <property type="entry name" value="ACETYL-COA ACETYLTRANSFERASE, MITOCHONDRIAL"/>
    <property type="match status" value="1"/>
</dbReference>
<dbReference type="WBParaSite" id="TCNE_0000516001-mRNA-1">
    <property type="protein sequence ID" value="TCNE_0000516001-mRNA-1"/>
    <property type="gene ID" value="TCNE_0000516001"/>
</dbReference>
<reference evidence="5 6" key="2">
    <citation type="submission" date="2018-11" db="EMBL/GenBank/DDBJ databases">
        <authorList>
            <consortium name="Pathogen Informatics"/>
        </authorList>
    </citation>
    <scope>NUCLEOTIDE SEQUENCE [LARGE SCALE GENOMIC DNA]</scope>
</reference>
<comment type="similarity">
    <text evidence="1">Belongs to the thiolase-like superfamily. Thiolase family.</text>
</comment>
<dbReference type="Pfam" id="PF00108">
    <property type="entry name" value="Thiolase_N"/>
    <property type="match status" value="1"/>
</dbReference>
<dbReference type="AlphaFoldDB" id="A0A183U9J0"/>
<keyword evidence="6" id="KW-1185">Reference proteome</keyword>
<dbReference type="InterPro" id="IPR016039">
    <property type="entry name" value="Thiolase-like"/>
</dbReference>
<evidence type="ECO:0000256" key="3">
    <source>
        <dbReference type="ARBA" id="ARBA00023315"/>
    </source>
</evidence>
<dbReference type="GO" id="GO:0003985">
    <property type="term" value="F:acetyl-CoA C-acetyltransferase activity"/>
    <property type="evidence" value="ECO:0007669"/>
    <property type="project" value="TreeGrafter"/>
</dbReference>
<dbReference type="GO" id="GO:0006635">
    <property type="term" value="P:fatty acid beta-oxidation"/>
    <property type="evidence" value="ECO:0007669"/>
    <property type="project" value="TreeGrafter"/>
</dbReference>
<evidence type="ECO:0000313" key="7">
    <source>
        <dbReference type="WBParaSite" id="TCNE_0000516001-mRNA-1"/>
    </source>
</evidence>
<evidence type="ECO:0000313" key="6">
    <source>
        <dbReference type="Proteomes" id="UP000050794"/>
    </source>
</evidence>
<dbReference type="Gene3D" id="3.40.47.10">
    <property type="match status" value="1"/>
</dbReference>
<protein>
    <submittedName>
        <fullName evidence="7">Thiolase_N domain-containing protein</fullName>
    </submittedName>
</protein>
<dbReference type="InterPro" id="IPR020616">
    <property type="entry name" value="Thiolase_N"/>
</dbReference>
<reference evidence="7" key="1">
    <citation type="submission" date="2016-06" db="UniProtKB">
        <authorList>
            <consortium name="WormBaseParasite"/>
        </authorList>
    </citation>
    <scope>IDENTIFICATION</scope>
</reference>
<dbReference type="GO" id="GO:0005739">
    <property type="term" value="C:mitochondrion"/>
    <property type="evidence" value="ECO:0007669"/>
    <property type="project" value="TreeGrafter"/>
</dbReference>
<gene>
    <name evidence="5" type="ORF">TCNE_LOCUS5160</name>
</gene>
<evidence type="ECO:0000259" key="4">
    <source>
        <dbReference type="Pfam" id="PF00108"/>
    </source>
</evidence>
<keyword evidence="3" id="KW-0012">Acyltransferase</keyword>
<evidence type="ECO:0000256" key="1">
    <source>
        <dbReference type="ARBA" id="ARBA00010982"/>
    </source>
</evidence>
<dbReference type="EMBL" id="UYWY01011519">
    <property type="protein sequence ID" value="VDM34350.1"/>
    <property type="molecule type" value="Genomic_DNA"/>
</dbReference>
<name>A0A183U9J0_TOXCA</name>